<accession>A0A2P7SMM9</accession>
<proteinExistence type="predicted"/>
<dbReference type="InterPro" id="IPR025538">
    <property type="entry name" value="DUF4424"/>
</dbReference>
<keyword evidence="4" id="KW-1185">Reference proteome</keyword>
<gene>
    <name evidence="3" type="ORF">C7I85_00865</name>
</gene>
<dbReference type="AlphaFoldDB" id="A0A2P7SMM9"/>
<dbReference type="EMBL" id="PXYL01000001">
    <property type="protein sequence ID" value="PSJ63718.1"/>
    <property type="molecule type" value="Genomic_DNA"/>
</dbReference>
<sequence length="340" mass="37401">MLERLLTALMLTAAAAPALANDSIAELGTGGLVLSRSDVVAMEKEDLFISRDKVTVDYVFRNSSDEDVSTIVAFPMPDIEGNPYEMPSIPRTGEDNFLGFEVSVDGQPVKPELEHRAIAVGIDISDELKANNVPFYPFGEATTKALEALPQPVADDWLNRGIIIIDEYDDGSGMKKVRTPFWQLRSTYWWRMVFPAGKSVKVAHSYQPSVGGTVGLTFLDNGKFQGQTYDDYKRRYCLDASFERAVLKEAGKTADGSPTFYENRIAYILRTGGNWASGNIGDFTLTIDKGDPDSLLTFCGKNVEKIGPTTFRMKATDFYPDSDLDILILTRPGNASEGGN</sequence>
<dbReference type="Proteomes" id="UP000240653">
    <property type="component" value="Unassembled WGS sequence"/>
</dbReference>
<dbReference type="Pfam" id="PF14415">
    <property type="entry name" value="DUF4424"/>
    <property type="match status" value="1"/>
</dbReference>
<name>A0A2P7SMM9_9HYPH</name>
<feature type="domain" description="DUF4424" evidence="2">
    <location>
        <begin position="20"/>
        <end position="327"/>
    </location>
</feature>
<evidence type="ECO:0000259" key="2">
    <source>
        <dbReference type="Pfam" id="PF14415"/>
    </source>
</evidence>
<dbReference type="OrthoDB" id="7299818at2"/>
<evidence type="ECO:0000313" key="4">
    <source>
        <dbReference type="Proteomes" id="UP000240653"/>
    </source>
</evidence>
<feature type="chain" id="PRO_5015110434" description="DUF4424 domain-containing protein" evidence="1">
    <location>
        <begin position="21"/>
        <end position="340"/>
    </location>
</feature>
<protein>
    <recommendedName>
        <fullName evidence="2">DUF4424 domain-containing protein</fullName>
    </recommendedName>
</protein>
<keyword evidence="1" id="KW-0732">Signal</keyword>
<organism evidence="3 4">
    <name type="scientific">Pseudaminobacter soli</name>
    <name type="common">ex Li et al. 2025</name>
    <dbReference type="NCBI Taxonomy" id="1295366"/>
    <lineage>
        <taxon>Bacteria</taxon>
        <taxon>Pseudomonadati</taxon>
        <taxon>Pseudomonadota</taxon>
        <taxon>Alphaproteobacteria</taxon>
        <taxon>Hyphomicrobiales</taxon>
        <taxon>Phyllobacteriaceae</taxon>
        <taxon>Pseudaminobacter</taxon>
    </lineage>
</organism>
<feature type="signal peptide" evidence="1">
    <location>
        <begin position="1"/>
        <end position="20"/>
    </location>
</feature>
<reference evidence="3 4" key="1">
    <citation type="submission" date="2018-03" db="EMBL/GenBank/DDBJ databases">
        <title>The draft genome of Mesorhizobium soli JCM 19897.</title>
        <authorList>
            <person name="Li L."/>
            <person name="Liu L."/>
            <person name="Liang L."/>
            <person name="Wang T."/>
            <person name="Zhang X."/>
        </authorList>
    </citation>
    <scope>NUCLEOTIDE SEQUENCE [LARGE SCALE GENOMIC DNA]</scope>
    <source>
        <strain evidence="3 4">JCM 19897</strain>
    </source>
</reference>
<dbReference type="Gene3D" id="2.60.40.3680">
    <property type="match status" value="1"/>
</dbReference>
<comment type="caution">
    <text evidence="3">The sequence shown here is derived from an EMBL/GenBank/DDBJ whole genome shotgun (WGS) entry which is preliminary data.</text>
</comment>
<evidence type="ECO:0000313" key="3">
    <source>
        <dbReference type="EMBL" id="PSJ63718.1"/>
    </source>
</evidence>
<dbReference type="RefSeq" id="WP_106722070.1">
    <property type="nucleotide sequence ID" value="NZ_PXYL01000001.1"/>
</dbReference>
<evidence type="ECO:0000256" key="1">
    <source>
        <dbReference type="SAM" id="SignalP"/>
    </source>
</evidence>